<dbReference type="Proteomes" id="UP000279446">
    <property type="component" value="Unassembled WGS sequence"/>
</dbReference>
<protein>
    <submittedName>
        <fullName evidence="1">Uncharacterized protein</fullName>
    </submittedName>
</protein>
<name>A0A433XVJ6_9BACL</name>
<sequence>MKKEFEVGVKYDAIVNGQIWSFTYDGTDPEDEETLWITWMSGEEEAHWKGEILPLIEEYEVLKASGVIYPRGDTEEAQANALADLMAKPTYFFAGMEVPRALVLTDHFAPEGYRGDKEYMDFVFDPEKLILTITTPDSTAAVPHWVIGRFPVTATLKLDSAEGREKPTFLIEIKKEFV</sequence>
<dbReference type="RefSeq" id="WP_127195119.1">
    <property type="nucleotide sequence ID" value="NZ_RZNY01000051.1"/>
</dbReference>
<organism evidence="1 2">
    <name type="scientific">Paenibacillus anaericanus</name>
    <dbReference type="NCBI Taxonomy" id="170367"/>
    <lineage>
        <taxon>Bacteria</taxon>
        <taxon>Bacillati</taxon>
        <taxon>Bacillota</taxon>
        <taxon>Bacilli</taxon>
        <taxon>Bacillales</taxon>
        <taxon>Paenibacillaceae</taxon>
        <taxon>Paenibacillus</taxon>
    </lineage>
</organism>
<dbReference type="OrthoDB" id="2618250at2"/>
<proteinExistence type="predicted"/>
<evidence type="ECO:0000313" key="1">
    <source>
        <dbReference type="EMBL" id="RUT38719.1"/>
    </source>
</evidence>
<dbReference type="EMBL" id="RZNY01000051">
    <property type="protein sequence ID" value="RUT38719.1"/>
    <property type="molecule type" value="Genomic_DNA"/>
</dbReference>
<keyword evidence="2" id="KW-1185">Reference proteome</keyword>
<accession>A0A433XVJ6</accession>
<comment type="caution">
    <text evidence="1">The sequence shown here is derived from an EMBL/GenBank/DDBJ whole genome shotgun (WGS) entry which is preliminary data.</text>
</comment>
<gene>
    <name evidence="1" type="ORF">EJP82_26770</name>
</gene>
<dbReference type="AlphaFoldDB" id="A0A433XVJ6"/>
<reference evidence="1 2" key="1">
    <citation type="submission" date="2018-12" db="EMBL/GenBank/DDBJ databases">
        <authorList>
            <person name="Sun L."/>
            <person name="Chen Z."/>
        </authorList>
    </citation>
    <scope>NUCLEOTIDE SEQUENCE [LARGE SCALE GENOMIC DNA]</scope>
    <source>
        <strain evidence="1 2">DSM 15890</strain>
    </source>
</reference>
<evidence type="ECO:0000313" key="2">
    <source>
        <dbReference type="Proteomes" id="UP000279446"/>
    </source>
</evidence>